<dbReference type="Gene3D" id="1.10.260.40">
    <property type="entry name" value="lambda repressor-like DNA-binding domains"/>
    <property type="match status" value="1"/>
</dbReference>
<dbReference type="Pfam" id="PF13464">
    <property type="entry name" value="RodZ_C"/>
    <property type="match status" value="1"/>
</dbReference>
<dbReference type="EMBL" id="UHIC01000001">
    <property type="protein sequence ID" value="SUO95868.1"/>
    <property type="molecule type" value="Genomic_DNA"/>
</dbReference>
<dbReference type="PANTHER" id="PTHR34475:SF1">
    <property type="entry name" value="CYTOSKELETON PROTEIN RODZ"/>
    <property type="match status" value="1"/>
</dbReference>
<dbReference type="Pfam" id="PF13413">
    <property type="entry name" value="HTH_25"/>
    <property type="match status" value="1"/>
</dbReference>
<keyword evidence="5" id="KW-1185">Reference proteome</keyword>
<accession>A0A380MUA8</accession>
<dbReference type="SUPFAM" id="SSF47413">
    <property type="entry name" value="lambda repressor-like DNA-binding domains"/>
    <property type="match status" value="1"/>
</dbReference>
<keyword evidence="2" id="KW-0472">Membrane</keyword>
<dbReference type="PANTHER" id="PTHR34475">
    <property type="match status" value="1"/>
</dbReference>
<evidence type="ECO:0000256" key="2">
    <source>
        <dbReference type="SAM" id="Phobius"/>
    </source>
</evidence>
<reference evidence="4 5" key="1">
    <citation type="submission" date="2018-06" db="EMBL/GenBank/DDBJ databases">
        <authorList>
            <consortium name="Pathogen Informatics"/>
            <person name="Doyle S."/>
        </authorList>
    </citation>
    <scope>NUCLEOTIDE SEQUENCE [LARGE SCALE GENOMIC DNA]</scope>
    <source>
        <strain evidence="4 5">NCTC13337</strain>
    </source>
</reference>
<keyword evidence="2" id="KW-0812">Transmembrane</keyword>
<dbReference type="InterPro" id="IPR001387">
    <property type="entry name" value="Cro/C1-type_HTH"/>
</dbReference>
<evidence type="ECO:0000259" key="3">
    <source>
        <dbReference type="Pfam" id="PF13464"/>
    </source>
</evidence>
<dbReference type="RefSeq" id="WP_072576934.1">
    <property type="nucleotide sequence ID" value="NZ_LWHB01000118.1"/>
</dbReference>
<keyword evidence="2" id="KW-1133">Transmembrane helix</keyword>
<feature type="compositionally biased region" description="Low complexity" evidence="1">
    <location>
        <begin position="187"/>
        <end position="202"/>
    </location>
</feature>
<protein>
    <submittedName>
        <fullName evidence="4">Cytoskeleton protein rodZ</fullName>
    </submittedName>
</protein>
<dbReference type="Proteomes" id="UP000254601">
    <property type="component" value="Unassembled WGS sequence"/>
</dbReference>
<dbReference type="OrthoDB" id="9790252at2"/>
<gene>
    <name evidence="4" type="primary">rodZ</name>
    <name evidence="4" type="ORF">NCTC13337_01627</name>
</gene>
<dbReference type="GO" id="GO:0003677">
    <property type="term" value="F:DNA binding"/>
    <property type="evidence" value="ECO:0007669"/>
    <property type="project" value="InterPro"/>
</dbReference>
<evidence type="ECO:0000313" key="5">
    <source>
        <dbReference type="Proteomes" id="UP000254601"/>
    </source>
</evidence>
<dbReference type="InterPro" id="IPR025194">
    <property type="entry name" value="RodZ-like_C"/>
</dbReference>
<organism evidence="4 5">
    <name type="scientific">Suttonella ornithocola</name>
    <dbReference type="NCBI Taxonomy" id="279832"/>
    <lineage>
        <taxon>Bacteria</taxon>
        <taxon>Pseudomonadati</taxon>
        <taxon>Pseudomonadota</taxon>
        <taxon>Gammaproteobacteria</taxon>
        <taxon>Cardiobacteriales</taxon>
        <taxon>Cardiobacteriaceae</taxon>
        <taxon>Suttonella</taxon>
    </lineage>
</organism>
<dbReference type="CDD" id="cd00093">
    <property type="entry name" value="HTH_XRE"/>
    <property type="match status" value="1"/>
</dbReference>
<feature type="compositionally biased region" description="Low complexity" evidence="1">
    <location>
        <begin position="210"/>
        <end position="227"/>
    </location>
</feature>
<evidence type="ECO:0000313" key="4">
    <source>
        <dbReference type="EMBL" id="SUO95868.1"/>
    </source>
</evidence>
<feature type="region of interest" description="Disordered" evidence="1">
    <location>
        <begin position="184"/>
        <end position="230"/>
    </location>
</feature>
<proteinExistence type="predicted"/>
<feature type="transmembrane region" description="Helical" evidence="2">
    <location>
        <begin position="109"/>
        <end position="130"/>
    </location>
</feature>
<evidence type="ECO:0000256" key="1">
    <source>
        <dbReference type="SAM" id="MobiDB-lite"/>
    </source>
</evidence>
<name>A0A380MUA8_9GAMM</name>
<dbReference type="AlphaFoldDB" id="A0A380MUA8"/>
<dbReference type="InterPro" id="IPR010982">
    <property type="entry name" value="Lambda_DNA-bd_dom_sf"/>
</dbReference>
<dbReference type="InterPro" id="IPR050400">
    <property type="entry name" value="Bact_Cytoskel_RodZ"/>
</dbReference>
<feature type="domain" description="Cytoskeleton protein RodZ-like C-terminal" evidence="3">
    <location>
        <begin position="252"/>
        <end position="318"/>
    </location>
</feature>
<sequence>MTELSSAAIEDIGAVLKAAREEKGISLSSAAMQTHLSTSIIDKLEQNHFREVGAPVFTRGYLTQYARFLGLDATAITDAFNHLGHENTEIRLSSANIASQSRSYKRKNFGAWLIVIPLILLAGVIVLQVVNPNSWLMTQFKHAFLEKSDNTIVGNNDSNNSISNEHEIILQVGDDSTQLSTIEEKPTSLTEATLPTLTSLESLPDEKTENSSVEENASNETNESTPELTTEVPVVLESNPVTSSGIKLDILNENWIEIRNKENKIVASKVFKKGETLELSAQGSPYGFNIGRPNDVELSINGNKENLTKFSVKGSNRRFKVEVE</sequence>